<evidence type="ECO:0000313" key="1">
    <source>
        <dbReference type="EMBL" id="GFS05887.1"/>
    </source>
</evidence>
<protein>
    <submittedName>
        <fullName evidence="1">Uncharacterized protein</fullName>
    </submittedName>
</protein>
<reference evidence="1 2" key="1">
    <citation type="journal article" date="2021" name="Elife">
        <title>Chloroplast acquisition without the gene transfer in kleptoplastic sea slugs, Plakobranchus ocellatus.</title>
        <authorList>
            <person name="Maeda T."/>
            <person name="Takahashi S."/>
            <person name="Yoshida T."/>
            <person name="Shimamura S."/>
            <person name="Takaki Y."/>
            <person name="Nagai Y."/>
            <person name="Toyoda A."/>
            <person name="Suzuki Y."/>
            <person name="Arimoto A."/>
            <person name="Ishii H."/>
            <person name="Satoh N."/>
            <person name="Nishiyama T."/>
            <person name="Hasebe M."/>
            <person name="Maruyama T."/>
            <person name="Minagawa J."/>
            <person name="Obokata J."/>
            <person name="Shigenobu S."/>
        </authorList>
    </citation>
    <scope>NUCLEOTIDE SEQUENCE [LARGE SCALE GENOMIC DNA]</scope>
</reference>
<accession>A0AAV4I8R7</accession>
<evidence type="ECO:0000313" key="2">
    <source>
        <dbReference type="Proteomes" id="UP000762676"/>
    </source>
</evidence>
<dbReference type="AlphaFoldDB" id="A0AAV4I8R7"/>
<proteinExistence type="predicted"/>
<organism evidence="1 2">
    <name type="scientific">Elysia marginata</name>
    <dbReference type="NCBI Taxonomy" id="1093978"/>
    <lineage>
        <taxon>Eukaryota</taxon>
        <taxon>Metazoa</taxon>
        <taxon>Spiralia</taxon>
        <taxon>Lophotrochozoa</taxon>
        <taxon>Mollusca</taxon>
        <taxon>Gastropoda</taxon>
        <taxon>Heterobranchia</taxon>
        <taxon>Euthyneura</taxon>
        <taxon>Panpulmonata</taxon>
        <taxon>Sacoglossa</taxon>
        <taxon>Placobranchoidea</taxon>
        <taxon>Plakobranchidae</taxon>
        <taxon>Elysia</taxon>
    </lineage>
</organism>
<dbReference type="Proteomes" id="UP000762676">
    <property type="component" value="Unassembled WGS sequence"/>
</dbReference>
<sequence length="217" mass="23760">METGVTKTRDGILDADGMTADPWGTCGLAAHLRNTTGNSEINYRLFFGAVLTLTLLETKRFRGPYSQWVSARWVELPYGDKLNNGHRKTELDENLANTLTRVWLCRIVTACVFLTQGPQPLTPPTPLCKLRIDGKNRKLGLMTGVKAVGQKRRNRPGSLGPSLFAFLPMLMACPSSQSTVAKPDQVSPSGDASLLFALSQTRGSCRTESDWTGPSNF</sequence>
<gene>
    <name evidence="1" type="ORF">ElyMa_004693400</name>
</gene>
<comment type="caution">
    <text evidence="1">The sequence shown here is derived from an EMBL/GenBank/DDBJ whole genome shotgun (WGS) entry which is preliminary data.</text>
</comment>
<keyword evidence="2" id="KW-1185">Reference proteome</keyword>
<dbReference type="EMBL" id="BMAT01009408">
    <property type="protein sequence ID" value="GFS05887.1"/>
    <property type="molecule type" value="Genomic_DNA"/>
</dbReference>
<name>A0AAV4I8R7_9GAST</name>